<dbReference type="PATRIC" id="fig|543877.4.peg.2389"/>
<dbReference type="Gene3D" id="1.25.40.10">
    <property type="entry name" value="Tetratricopeptide repeat domain"/>
    <property type="match status" value="1"/>
</dbReference>
<dbReference type="AlphaFoldDB" id="A0A0G3XCP6"/>
<dbReference type="Proteomes" id="UP000037643">
    <property type="component" value="Chromosome"/>
</dbReference>
<gene>
    <name evidence="1" type="ORF">AM2010_2355</name>
</gene>
<organism evidence="1 2">
    <name type="scientific">Pelagerythrobacter marensis</name>
    <dbReference type="NCBI Taxonomy" id="543877"/>
    <lineage>
        <taxon>Bacteria</taxon>
        <taxon>Pseudomonadati</taxon>
        <taxon>Pseudomonadota</taxon>
        <taxon>Alphaproteobacteria</taxon>
        <taxon>Sphingomonadales</taxon>
        <taxon>Erythrobacteraceae</taxon>
        <taxon>Pelagerythrobacter</taxon>
    </lineage>
</organism>
<keyword evidence="2" id="KW-1185">Reference proteome</keyword>
<reference evidence="1 2" key="1">
    <citation type="submission" date="2015-06" db="EMBL/GenBank/DDBJ databases">
        <authorList>
            <person name="Kim K.M."/>
        </authorList>
    </citation>
    <scope>NUCLEOTIDE SEQUENCE [LARGE SCALE GENOMIC DNA]</scope>
    <source>
        <strain evidence="1 2">KCTC 22370</strain>
    </source>
</reference>
<dbReference type="SUPFAM" id="SSF48452">
    <property type="entry name" value="TPR-like"/>
    <property type="match status" value="1"/>
</dbReference>
<name>A0A0G3XCP6_9SPHN</name>
<proteinExistence type="predicted"/>
<dbReference type="OrthoDB" id="7566477at2"/>
<sequence length="277" mass="28431">MTPFLALLLQVGPAPAAEPISPLPPEMEQQRADRARRNAEAEAVQPASQLAQCLARTRRDPGGAVEEAEVWLEGAQGGERGDAGQCLGVAQAQLGQSAASAETFLAARDATPADDRRLRALRGALAGGALLGEGDPASALALLDSARDDAVAAGEGAIAGQIALDRAIALVALDRPADAADALAAARAALPDNAQAWLLSATLSRRSGELAEAQTRIERAAELAPLDPAIGLEAGVIAAMTGRDEAARRSWRSVIEMAPDSPMAATAQTYLDRLDAA</sequence>
<accession>A0A0G3XCP6</accession>
<protein>
    <submittedName>
        <fullName evidence="1">Uncharacterized protein</fullName>
    </submittedName>
</protein>
<dbReference type="RefSeq" id="WP_047807242.1">
    <property type="nucleotide sequence ID" value="NZ_CP011805.1"/>
</dbReference>
<dbReference type="InterPro" id="IPR011990">
    <property type="entry name" value="TPR-like_helical_dom_sf"/>
</dbReference>
<dbReference type="EMBL" id="CP011805">
    <property type="protein sequence ID" value="AKM08411.1"/>
    <property type="molecule type" value="Genomic_DNA"/>
</dbReference>
<dbReference type="STRING" id="543877.AM2010_2355"/>
<dbReference type="KEGG" id="amx:AM2010_2355"/>
<evidence type="ECO:0000313" key="2">
    <source>
        <dbReference type="Proteomes" id="UP000037643"/>
    </source>
</evidence>
<evidence type="ECO:0000313" key="1">
    <source>
        <dbReference type="EMBL" id="AKM08411.1"/>
    </source>
</evidence>